<dbReference type="SUPFAM" id="SSF56199">
    <property type="entry name" value="Methenyltetrahydromethanopterin cyclohydrolase"/>
    <property type="match status" value="1"/>
</dbReference>
<dbReference type="GO" id="GO:0018759">
    <property type="term" value="F:methenyltetrahydromethanopterin cyclohydrolase activity"/>
    <property type="evidence" value="ECO:0007669"/>
    <property type="project" value="UniProtKB-UniRule"/>
</dbReference>
<keyword evidence="6 10" id="KW-0554">One-carbon metabolism</keyword>
<evidence type="ECO:0000313" key="11">
    <source>
        <dbReference type="EMBL" id="QNO45302.1"/>
    </source>
</evidence>
<dbReference type="UniPathway" id="UPA00640">
    <property type="reaction ID" value="UER00694"/>
</dbReference>
<organism evidence="11">
    <name type="scientific">Candidatus Methanogaster sp. ANME-2c ERB4</name>
    <dbReference type="NCBI Taxonomy" id="2759911"/>
    <lineage>
        <taxon>Archaea</taxon>
        <taxon>Methanobacteriati</taxon>
        <taxon>Methanobacteriota</taxon>
        <taxon>Stenosarchaea group</taxon>
        <taxon>Methanomicrobia</taxon>
        <taxon>Methanosarcinales</taxon>
        <taxon>ANME-2 cluster</taxon>
        <taxon>Candidatus Methanogasteraceae</taxon>
        <taxon>Candidatus Methanogaster</taxon>
    </lineage>
</organism>
<gene>
    <name evidence="10 11" type="primary">mch</name>
    <name evidence="12" type="ORF">FCLCBJCN_00008</name>
    <name evidence="11" type="ORF">LBAEMMCG_00002</name>
</gene>
<accession>A0A7G9YBB8</accession>
<dbReference type="Pfam" id="PF02289">
    <property type="entry name" value="MCH"/>
    <property type="match status" value="1"/>
</dbReference>
<evidence type="ECO:0000313" key="12">
    <source>
        <dbReference type="EMBL" id="QNO46883.1"/>
    </source>
</evidence>
<comment type="catalytic activity">
    <reaction evidence="9 10">
        <text>5,10-methenyl-5,6,7,8-tetrahydromethanopterin + H2O = N(5)-formyl-5,6,7,8-tetrahydromethanopterin + H(+)</text>
        <dbReference type="Rhea" id="RHEA:19053"/>
        <dbReference type="ChEBI" id="CHEBI:15377"/>
        <dbReference type="ChEBI" id="CHEBI:15378"/>
        <dbReference type="ChEBI" id="CHEBI:58018"/>
        <dbReference type="ChEBI" id="CHEBI:58337"/>
        <dbReference type="EC" id="3.5.4.27"/>
    </reaction>
</comment>
<dbReference type="NCBIfam" id="TIGR03120">
    <property type="entry name" value="one_C_mch"/>
    <property type="match status" value="1"/>
</dbReference>
<keyword evidence="7 10" id="KW-0378">Hydrolase</keyword>
<comment type="subcellular location">
    <subcellularLocation>
        <location evidence="1 10">Cytoplasm</location>
    </subcellularLocation>
</comment>
<sequence length="316" mass="33866">MLSVNETALDIVEEMIDLSEEFKIKAHTLDNGATVIDCGVEARGSYEAGLAFTDACMGGLGTATLCMRSVGNVPLAFVDVVTDHPCIAALGAQTAGWPICVGKYVAMGSGPARALSQKPAALFERIAYHDDADCAVIVLESNKLPDDEVIQFIADSCEVATADVFALVAPTACIVGSVQVSGRVIETAIRRLDDLRFDTRKIERAVGTAPVAPVMLDEMRAIGATNDSIIYYGSVVLATSGFEEEIFKQVPARTSQDYGKPFYKTFESAGYDFSRIEMDIFAPAEITVNDLDAGKTYHTGYPGEEVILESYEISGI</sequence>
<evidence type="ECO:0000256" key="3">
    <source>
        <dbReference type="ARBA" id="ARBA00012765"/>
    </source>
</evidence>
<dbReference type="GO" id="GO:0019386">
    <property type="term" value="P:methanogenesis, from carbon dioxide"/>
    <property type="evidence" value="ECO:0007669"/>
    <property type="project" value="UniProtKB-UniRule"/>
</dbReference>
<evidence type="ECO:0000256" key="2">
    <source>
        <dbReference type="ARBA" id="ARBA00006902"/>
    </source>
</evidence>
<dbReference type="EMBL" id="MT631230">
    <property type="protein sequence ID" value="QNO46883.1"/>
    <property type="molecule type" value="Genomic_DNA"/>
</dbReference>
<dbReference type="Gene3D" id="3.10.340.11">
    <property type="entry name" value="Methenyltetrahydromethanopterin Cyclohydrolase, Chain A, domain 1"/>
    <property type="match status" value="1"/>
</dbReference>
<dbReference type="AlphaFoldDB" id="A0A7G9YBB8"/>
<evidence type="ECO:0000256" key="1">
    <source>
        <dbReference type="ARBA" id="ARBA00004496"/>
    </source>
</evidence>
<dbReference type="InterPro" id="IPR003209">
    <property type="entry name" value="METHMP_CycHdrlase"/>
</dbReference>
<dbReference type="GO" id="GO:0006730">
    <property type="term" value="P:one-carbon metabolic process"/>
    <property type="evidence" value="ECO:0007669"/>
    <property type="project" value="UniProtKB-UniRule"/>
</dbReference>
<proteinExistence type="inferred from homology"/>
<evidence type="ECO:0000256" key="7">
    <source>
        <dbReference type="ARBA" id="ARBA00022801"/>
    </source>
</evidence>
<evidence type="ECO:0000256" key="8">
    <source>
        <dbReference type="ARBA" id="ARBA00030468"/>
    </source>
</evidence>
<dbReference type="GO" id="GO:0005737">
    <property type="term" value="C:cytoplasm"/>
    <property type="evidence" value="ECO:0007669"/>
    <property type="project" value="UniProtKB-SubCell"/>
</dbReference>
<dbReference type="EMBL" id="MT631093">
    <property type="protein sequence ID" value="QNO45302.1"/>
    <property type="molecule type" value="Genomic_DNA"/>
</dbReference>
<comment type="pathway">
    <text evidence="10">One-carbon metabolism; methanogenesis from CO(2); 5,10-methenyl-5,6,7,8-tetrahydromethanopterin from CO(2): step 3/3.</text>
</comment>
<protein>
    <recommendedName>
        <fullName evidence="4 10">Methenyltetrahydromethanopterin cyclohydrolase</fullName>
        <ecNumber evidence="3 10">3.5.4.27</ecNumber>
    </recommendedName>
    <alternativeName>
        <fullName evidence="8 10">Methenyl-H4MPT cyclohydrolase</fullName>
    </alternativeName>
</protein>
<comment type="similarity">
    <text evidence="2 10">Belongs to the MCH family.</text>
</comment>
<name>A0A7G9YBB8_9EURY</name>
<comment type="function">
    <text evidence="10">Catalyzes the reversible interconversion of 5-formyl-H(4)MPT to methenyl-H(4)MPT(+).</text>
</comment>
<keyword evidence="10" id="KW-0484">Methanogenesis</keyword>
<dbReference type="EC" id="3.5.4.27" evidence="3 10"/>
<evidence type="ECO:0000256" key="4">
    <source>
        <dbReference type="ARBA" id="ARBA00020597"/>
    </source>
</evidence>
<dbReference type="HAMAP" id="MF_00486">
    <property type="entry name" value="McH"/>
    <property type="match status" value="1"/>
</dbReference>
<dbReference type="Gene3D" id="3.30.1030.10">
    <property type="entry name" value="Methenyltetrahydromethanopterin Cyclohydrolase, Chain A, domain 2"/>
    <property type="match status" value="1"/>
</dbReference>
<reference evidence="11" key="1">
    <citation type="submission" date="2020-06" db="EMBL/GenBank/DDBJ databases">
        <title>Unique genomic features of the anaerobic methanotrophic archaea.</title>
        <authorList>
            <person name="Chadwick G.L."/>
            <person name="Skennerton C.T."/>
            <person name="Laso-Perez R."/>
            <person name="Leu A.O."/>
            <person name="Speth D.R."/>
            <person name="Yu H."/>
            <person name="Morgan-Lang C."/>
            <person name="Hatzenpichler R."/>
            <person name="Goudeau D."/>
            <person name="Malmstrom R."/>
            <person name="Brazelton W.J."/>
            <person name="Woyke T."/>
            <person name="Hallam S.J."/>
            <person name="Tyson G.W."/>
            <person name="Wegener G."/>
            <person name="Boetius A."/>
            <person name="Orphan V."/>
        </authorList>
    </citation>
    <scope>NUCLEOTIDE SEQUENCE</scope>
</reference>
<evidence type="ECO:0000256" key="10">
    <source>
        <dbReference type="HAMAP-Rule" id="MF_00486"/>
    </source>
</evidence>
<evidence type="ECO:0000256" key="5">
    <source>
        <dbReference type="ARBA" id="ARBA00022490"/>
    </source>
</evidence>
<evidence type="ECO:0000256" key="9">
    <source>
        <dbReference type="ARBA" id="ARBA00048684"/>
    </source>
</evidence>
<keyword evidence="5 10" id="KW-0963">Cytoplasm</keyword>
<evidence type="ECO:0000256" key="6">
    <source>
        <dbReference type="ARBA" id="ARBA00022563"/>
    </source>
</evidence>